<feature type="transmembrane region" description="Helical" evidence="6">
    <location>
        <begin position="44"/>
        <end position="67"/>
    </location>
</feature>
<feature type="transmembrane region" description="Helical" evidence="6">
    <location>
        <begin position="141"/>
        <end position="159"/>
    </location>
</feature>
<comment type="caution">
    <text evidence="8">The sequence shown here is derived from an EMBL/GenBank/DDBJ whole genome shotgun (WGS) entry which is preliminary data.</text>
</comment>
<evidence type="ECO:0000256" key="5">
    <source>
        <dbReference type="ARBA" id="ARBA00023136"/>
    </source>
</evidence>
<evidence type="ECO:0000259" key="7">
    <source>
        <dbReference type="Pfam" id="PF04024"/>
    </source>
</evidence>
<dbReference type="Proteomes" id="UP000176547">
    <property type="component" value="Unassembled WGS sequence"/>
</dbReference>
<keyword evidence="5 6" id="KW-0472">Membrane</keyword>
<name>A0A1F5NC50_9BACT</name>
<evidence type="ECO:0000256" key="2">
    <source>
        <dbReference type="ARBA" id="ARBA00022475"/>
    </source>
</evidence>
<dbReference type="AlphaFoldDB" id="A0A1F5NC50"/>
<dbReference type="Pfam" id="PF04024">
    <property type="entry name" value="PspC"/>
    <property type="match status" value="1"/>
</dbReference>
<comment type="subcellular location">
    <subcellularLocation>
        <location evidence="1">Cell membrane</location>
        <topology evidence="1">Single-pass membrane protein</topology>
    </subcellularLocation>
</comment>
<protein>
    <recommendedName>
        <fullName evidence="7">Phage shock protein PspC N-terminal domain-containing protein</fullName>
    </recommendedName>
</protein>
<dbReference type="PANTHER" id="PTHR33885:SF3">
    <property type="entry name" value="PHAGE SHOCK PROTEIN C"/>
    <property type="match status" value="1"/>
</dbReference>
<evidence type="ECO:0000256" key="4">
    <source>
        <dbReference type="ARBA" id="ARBA00022989"/>
    </source>
</evidence>
<evidence type="ECO:0000313" key="9">
    <source>
        <dbReference type="Proteomes" id="UP000176547"/>
    </source>
</evidence>
<dbReference type="GO" id="GO:0005886">
    <property type="term" value="C:plasma membrane"/>
    <property type="evidence" value="ECO:0007669"/>
    <property type="project" value="UniProtKB-SubCell"/>
</dbReference>
<reference evidence="8 9" key="1">
    <citation type="journal article" date="2016" name="Nat. Commun.">
        <title>Thousands of microbial genomes shed light on interconnected biogeochemical processes in an aquifer system.</title>
        <authorList>
            <person name="Anantharaman K."/>
            <person name="Brown C.T."/>
            <person name="Hug L.A."/>
            <person name="Sharon I."/>
            <person name="Castelle C.J."/>
            <person name="Probst A.J."/>
            <person name="Thomas B.C."/>
            <person name="Singh A."/>
            <person name="Wilkins M.J."/>
            <person name="Karaoz U."/>
            <person name="Brodie E.L."/>
            <person name="Williams K.H."/>
            <person name="Hubbard S.S."/>
            <person name="Banfield J.F."/>
        </authorList>
    </citation>
    <scope>NUCLEOTIDE SEQUENCE [LARGE SCALE GENOMIC DNA]</scope>
</reference>
<gene>
    <name evidence="8" type="ORF">A3K06_00765</name>
</gene>
<keyword evidence="4 6" id="KW-1133">Transmembrane helix</keyword>
<organism evidence="8 9">
    <name type="scientific">Candidatus Doudnabacteria bacterium RIFCSPHIGHO2_01_52_17</name>
    <dbReference type="NCBI Taxonomy" id="1817820"/>
    <lineage>
        <taxon>Bacteria</taxon>
        <taxon>Candidatus Doudnaibacteriota</taxon>
    </lineage>
</organism>
<dbReference type="InterPro" id="IPR007168">
    <property type="entry name" value="Phageshock_PspC_N"/>
</dbReference>
<evidence type="ECO:0000256" key="1">
    <source>
        <dbReference type="ARBA" id="ARBA00004162"/>
    </source>
</evidence>
<evidence type="ECO:0000256" key="3">
    <source>
        <dbReference type="ARBA" id="ARBA00022692"/>
    </source>
</evidence>
<feature type="transmembrane region" description="Helical" evidence="6">
    <location>
        <begin position="117"/>
        <end position="135"/>
    </location>
</feature>
<evidence type="ECO:0000256" key="6">
    <source>
        <dbReference type="SAM" id="Phobius"/>
    </source>
</evidence>
<proteinExistence type="predicted"/>
<keyword evidence="3 6" id="KW-0812">Transmembrane</keyword>
<dbReference type="EMBL" id="MFEG01000033">
    <property type="protein sequence ID" value="OGE75195.1"/>
    <property type="molecule type" value="Genomic_DNA"/>
</dbReference>
<evidence type="ECO:0000313" key="8">
    <source>
        <dbReference type="EMBL" id="OGE75195.1"/>
    </source>
</evidence>
<dbReference type="InterPro" id="IPR052027">
    <property type="entry name" value="PspC"/>
</dbReference>
<keyword evidence="2" id="KW-1003">Cell membrane</keyword>
<sequence>MDINLDFAAKMQENGTKRVYRSTKDKIIAGVCGGLGEYFNVDPLIFRALFLLLIPAGGFGLLFYILLSILIPREPGAPGSPPLRENIQAAANDVSESIRKFAEDVKKDDSWFADKRNIVGLLIVFIGFVFLVNMIFPRTVFHWGAIWPIFVIIAGIMILKKRGN</sequence>
<accession>A0A1F5NC50</accession>
<feature type="domain" description="Phage shock protein PspC N-terminal" evidence="7">
    <location>
        <begin position="17"/>
        <end position="74"/>
    </location>
</feature>
<dbReference type="PANTHER" id="PTHR33885">
    <property type="entry name" value="PHAGE SHOCK PROTEIN C"/>
    <property type="match status" value="1"/>
</dbReference>